<dbReference type="Pfam" id="PF15697">
    <property type="entry name" value="DUF4666"/>
    <property type="match status" value="1"/>
</dbReference>
<dbReference type="InterPro" id="IPR031421">
    <property type="entry name" value="DUF4666"/>
</dbReference>
<feature type="compositionally biased region" description="Basic and acidic residues" evidence="1">
    <location>
        <begin position="1"/>
        <end position="12"/>
    </location>
</feature>
<organism evidence="2 3">
    <name type="scientific">Vitis vinifera</name>
    <name type="common">Grape</name>
    <dbReference type="NCBI Taxonomy" id="29760"/>
    <lineage>
        <taxon>Eukaryota</taxon>
        <taxon>Viridiplantae</taxon>
        <taxon>Streptophyta</taxon>
        <taxon>Embryophyta</taxon>
        <taxon>Tracheophyta</taxon>
        <taxon>Spermatophyta</taxon>
        <taxon>Magnoliopsida</taxon>
        <taxon>eudicotyledons</taxon>
        <taxon>Gunneridae</taxon>
        <taxon>Pentapetalae</taxon>
        <taxon>rosids</taxon>
        <taxon>Vitales</taxon>
        <taxon>Vitaceae</taxon>
        <taxon>Viteae</taxon>
        <taxon>Vitis</taxon>
    </lineage>
</organism>
<dbReference type="AlphaFoldDB" id="A0A438D5Y9"/>
<dbReference type="EMBL" id="QGNW01001782">
    <property type="protein sequence ID" value="RVW30863.1"/>
    <property type="molecule type" value="Genomic_DNA"/>
</dbReference>
<evidence type="ECO:0000313" key="3">
    <source>
        <dbReference type="Proteomes" id="UP000288805"/>
    </source>
</evidence>
<reference evidence="2 3" key="1">
    <citation type="journal article" date="2018" name="PLoS Genet.">
        <title>Population sequencing reveals clonal diversity and ancestral inbreeding in the grapevine cultivar Chardonnay.</title>
        <authorList>
            <person name="Roach M.J."/>
            <person name="Johnson D.L."/>
            <person name="Bohlmann J."/>
            <person name="van Vuuren H.J."/>
            <person name="Jones S.J."/>
            <person name="Pretorius I.S."/>
            <person name="Schmidt S.A."/>
            <person name="Borneman A.R."/>
        </authorList>
    </citation>
    <scope>NUCLEOTIDE SEQUENCE [LARGE SCALE GENOMIC DNA]</scope>
    <source>
        <strain evidence="3">cv. Chardonnay</strain>
        <tissue evidence="2">Leaf</tissue>
    </source>
</reference>
<keyword evidence="2" id="KW-0808">Transferase</keyword>
<name>A0A438D5Y9_VITVI</name>
<dbReference type="Proteomes" id="UP000288805">
    <property type="component" value="Unassembled WGS sequence"/>
</dbReference>
<feature type="compositionally biased region" description="Basic residues" evidence="1">
    <location>
        <begin position="121"/>
        <end position="131"/>
    </location>
</feature>
<evidence type="ECO:0000256" key="1">
    <source>
        <dbReference type="SAM" id="MobiDB-lite"/>
    </source>
</evidence>
<dbReference type="PANTHER" id="PTHR33730">
    <property type="entry name" value="OS05G0542732 PROTEIN-RELATED"/>
    <property type="match status" value="1"/>
</dbReference>
<evidence type="ECO:0000313" key="2">
    <source>
        <dbReference type="EMBL" id="RVW30863.1"/>
    </source>
</evidence>
<proteinExistence type="predicted"/>
<dbReference type="PANTHER" id="PTHR33730:SF4">
    <property type="entry name" value="OS05G0542732 PROTEIN"/>
    <property type="match status" value="1"/>
</dbReference>
<feature type="region of interest" description="Disordered" evidence="1">
    <location>
        <begin position="1"/>
        <end position="25"/>
    </location>
</feature>
<feature type="compositionally biased region" description="Polar residues" evidence="1">
    <location>
        <begin position="76"/>
        <end position="88"/>
    </location>
</feature>
<protein>
    <submittedName>
        <fullName evidence="2">MAPK kinase substrate protein</fullName>
    </submittedName>
</protein>
<accession>A0A438D5Y9</accession>
<gene>
    <name evidence="2" type="primary">VvCHDh000482_0</name>
    <name evidence="2" type="ORF">CK203_110527</name>
</gene>
<keyword evidence="2" id="KW-0418">Kinase</keyword>
<sequence length="131" mass="14383">MENIIPRDRSGRNFEGQGKKERKGSHDCVAEIFNSYRKQGSSGRVWEDLFQQTASSLTEGQEDAKAQFKDGVLPRINTTNRSRSTSGGQPFRTGRVSPAIEPPSPKVSACGFCSGFGKSSKSGRTKPSKRR</sequence>
<dbReference type="GO" id="GO:0016301">
    <property type="term" value="F:kinase activity"/>
    <property type="evidence" value="ECO:0007669"/>
    <property type="project" value="UniProtKB-KW"/>
</dbReference>
<feature type="region of interest" description="Disordered" evidence="1">
    <location>
        <begin position="73"/>
        <end position="131"/>
    </location>
</feature>
<comment type="caution">
    <text evidence="2">The sequence shown here is derived from an EMBL/GenBank/DDBJ whole genome shotgun (WGS) entry which is preliminary data.</text>
</comment>
<feature type="compositionally biased region" description="Low complexity" evidence="1">
    <location>
        <begin position="110"/>
        <end position="120"/>
    </location>
</feature>